<reference evidence="2" key="1">
    <citation type="submission" date="2021-08" db="EMBL/GenBank/DDBJ databases">
        <title>WGS assembly of Ceratopteris richardii.</title>
        <authorList>
            <person name="Marchant D.B."/>
            <person name="Chen G."/>
            <person name="Jenkins J."/>
            <person name="Shu S."/>
            <person name="Leebens-Mack J."/>
            <person name="Grimwood J."/>
            <person name="Schmutz J."/>
            <person name="Soltis P."/>
            <person name="Soltis D."/>
            <person name="Chen Z.-H."/>
        </authorList>
    </citation>
    <scope>NUCLEOTIDE SEQUENCE</scope>
    <source>
        <strain evidence="2">Whitten #5841</strain>
        <tissue evidence="2">Leaf</tissue>
    </source>
</reference>
<dbReference type="EMBL" id="CM035420">
    <property type="protein sequence ID" value="KAH7404864.1"/>
    <property type="molecule type" value="Genomic_DNA"/>
</dbReference>
<feature type="chain" id="PRO_5035888709" description="Secreted protein" evidence="1">
    <location>
        <begin position="24"/>
        <end position="70"/>
    </location>
</feature>
<keyword evidence="1" id="KW-0732">Signal</keyword>
<name>A0A8T2T430_CERRI</name>
<comment type="caution">
    <text evidence="2">The sequence shown here is derived from an EMBL/GenBank/DDBJ whole genome shotgun (WGS) entry which is preliminary data.</text>
</comment>
<gene>
    <name evidence="2" type="ORF">KP509_15G047700</name>
</gene>
<proteinExistence type="predicted"/>
<accession>A0A8T2T430</accession>
<evidence type="ECO:0000313" key="2">
    <source>
        <dbReference type="EMBL" id="KAH7404864.1"/>
    </source>
</evidence>
<keyword evidence="3" id="KW-1185">Reference proteome</keyword>
<dbReference type="Proteomes" id="UP000825935">
    <property type="component" value="Chromosome 15"/>
</dbReference>
<feature type="signal peptide" evidence="1">
    <location>
        <begin position="1"/>
        <end position="23"/>
    </location>
</feature>
<evidence type="ECO:0008006" key="4">
    <source>
        <dbReference type="Google" id="ProtNLM"/>
    </source>
</evidence>
<dbReference type="AlphaFoldDB" id="A0A8T2T430"/>
<sequence length="70" mass="8194">MWRKVKALAGPKVLMFCMQVVHCLKMHIFTCKNCCILQVVMGFMQLNIKRLYNSCSYFLSTAIHRFLCDS</sequence>
<evidence type="ECO:0000256" key="1">
    <source>
        <dbReference type="SAM" id="SignalP"/>
    </source>
</evidence>
<evidence type="ECO:0000313" key="3">
    <source>
        <dbReference type="Proteomes" id="UP000825935"/>
    </source>
</evidence>
<protein>
    <recommendedName>
        <fullName evidence="4">Secreted protein</fullName>
    </recommendedName>
</protein>
<organism evidence="2 3">
    <name type="scientific">Ceratopteris richardii</name>
    <name type="common">Triangle waterfern</name>
    <dbReference type="NCBI Taxonomy" id="49495"/>
    <lineage>
        <taxon>Eukaryota</taxon>
        <taxon>Viridiplantae</taxon>
        <taxon>Streptophyta</taxon>
        <taxon>Embryophyta</taxon>
        <taxon>Tracheophyta</taxon>
        <taxon>Polypodiopsida</taxon>
        <taxon>Polypodiidae</taxon>
        <taxon>Polypodiales</taxon>
        <taxon>Pteridineae</taxon>
        <taxon>Pteridaceae</taxon>
        <taxon>Parkerioideae</taxon>
        <taxon>Ceratopteris</taxon>
    </lineage>
</organism>